<evidence type="ECO:0000256" key="1">
    <source>
        <dbReference type="SAM" id="MobiDB-lite"/>
    </source>
</evidence>
<feature type="non-terminal residue" evidence="2">
    <location>
        <position position="1"/>
    </location>
</feature>
<dbReference type="AlphaFoldDB" id="A0AAN6GI21"/>
<accession>A0AAN6GI21</accession>
<feature type="region of interest" description="Disordered" evidence="1">
    <location>
        <begin position="231"/>
        <end position="283"/>
    </location>
</feature>
<reference evidence="2" key="1">
    <citation type="journal article" date="2023" name="PhytoFront">
        <title>Draft Genome Resources of Seven Strains of Tilletia horrida, Causal Agent of Kernel Smut of Rice.</title>
        <authorList>
            <person name="Khanal S."/>
            <person name="Antony Babu S."/>
            <person name="Zhou X.G."/>
        </authorList>
    </citation>
    <scope>NUCLEOTIDE SEQUENCE</scope>
    <source>
        <strain evidence="2">TX6</strain>
    </source>
</reference>
<feature type="region of interest" description="Disordered" evidence="1">
    <location>
        <begin position="160"/>
        <end position="183"/>
    </location>
</feature>
<comment type="caution">
    <text evidence="2">The sequence shown here is derived from an EMBL/GenBank/DDBJ whole genome shotgun (WGS) entry which is preliminary data.</text>
</comment>
<feature type="region of interest" description="Disordered" evidence="1">
    <location>
        <begin position="338"/>
        <end position="380"/>
    </location>
</feature>
<feature type="region of interest" description="Disordered" evidence="1">
    <location>
        <begin position="65"/>
        <end position="117"/>
    </location>
</feature>
<dbReference type="Proteomes" id="UP001176517">
    <property type="component" value="Unassembled WGS sequence"/>
</dbReference>
<feature type="compositionally biased region" description="Low complexity" evidence="1">
    <location>
        <begin position="245"/>
        <end position="254"/>
    </location>
</feature>
<name>A0AAN6GI21_9BASI</name>
<proteinExistence type="predicted"/>
<gene>
    <name evidence="2" type="ORF">OC846_006834</name>
</gene>
<organism evidence="2 3">
    <name type="scientific">Tilletia horrida</name>
    <dbReference type="NCBI Taxonomy" id="155126"/>
    <lineage>
        <taxon>Eukaryota</taxon>
        <taxon>Fungi</taxon>
        <taxon>Dikarya</taxon>
        <taxon>Basidiomycota</taxon>
        <taxon>Ustilaginomycotina</taxon>
        <taxon>Exobasidiomycetes</taxon>
        <taxon>Tilletiales</taxon>
        <taxon>Tilletiaceae</taxon>
        <taxon>Tilletia</taxon>
    </lineage>
</organism>
<evidence type="ECO:0000313" key="3">
    <source>
        <dbReference type="Proteomes" id="UP001176517"/>
    </source>
</evidence>
<feature type="compositionally biased region" description="Acidic residues" evidence="1">
    <location>
        <begin position="258"/>
        <end position="269"/>
    </location>
</feature>
<dbReference type="EMBL" id="JAPDMZ010000616">
    <property type="protein sequence ID" value="KAK0542132.1"/>
    <property type="molecule type" value="Genomic_DNA"/>
</dbReference>
<evidence type="ECO:0000313" key="2">
    <source>
        <dbReference type="EMBL" id="KAK0542132.1"/>
    </source>
</evidence>
<feature type="compositionally biased region" description="Basic residues" evidence="1">
    <location>
        <begin position="352"/>
        <end position="373"/>
    </location>
</feature>
<protein>
    <submittedName>
        <fullName evidence="2">Uncharacterized protein</fullName>
    </submittedName>
</protein>
<sequence length="380" mass="42429">ALAAEYRTRAQRAAQIFKPFDSIPAGDHLLNLWTIYLLAIENYGRNALKLHNLRALPYLDSTFSAPRPPARSSNQIGTTRTTPPNMRSRCTSGISLPPFRARPRRARRSATTSGHSSLLSTASMRLWRPGHTSTSLLGPFLDTALTLRATMTSLIPTINNNTNSTSGRHHQAHQPAPQEINNPYFTDLSLRDRHHAVPYCGGILHLSPPNAVLPACQMFFGLLMQQQLEQEEEEVRRGQAAPPLQQHHQQQQQQDGREGEEGDEDDDGSDSSHSHSSSTATASAHELALDDLPLAGRNNGQYVGAITANAIHEALITGNITLFSSSLKRSKQLLRRCLWRRQQRTPPPPPRPPRKTLRRLPHPFLHHPHPHPHPLREPQE</sequence>
<feature type="compositionally biased region" description="Polar residues" evidence="1">
    <location>
        <begin position="71"/>
        <end position="94"/>
    </location>
</feature>
<keyword evidence="3" id="KW-1185">Reference proteome</keyword>